<name>A0ABR7XLX0_9SPHI</name>
<keyword evidence="14" id="KW-1185">Reference proteome</keyword>
<evidence type="ECO:0000256" key="6">
    <source>
        <dbReference type="ARBA" id="ARBA00023136"/>
    </source>
</evidence>
<dbReference type="InterPro" id="IPR036942">
    <property type="entry name" value="Beta-barrel_TonB_sf"/>
</dbReference>
<protein>
    <submittedName>
        <fullName evidence="13">SusC/RagA family TonB-linked outer membrane protein</fullName>
    </submittedName>
</protein>
<dbReference type="InterPro" id="IPR023997">
    <property type="entry name" value="TonB-dep_OMP_SusC/RagA_CS"/>
</dbReference>
<reference evidence="13 14" key="1">
    <citation type="submission" date="2020-08" db="EMBL/GenBank/DDBJ databases">
        <title>Sphingobacterium sp. DN00404 isolated from aquaculture water.</title>
        <authorList>
            <person name="Zhang M."/>
        </authorList>
    </citation>
    <scope>NUCLEOTIDE SEQUENCE [LARGE SCALE GENOMIC DNA]</scope>
    <source>
        <strain evidence="13 14">KCTC 42746</strain>
    </source>
</reference>
<dbReference type="Pfam" id="PF13715">
    <property type="entry name" value="CarbopepD_reg_2"/>
    <property type="match status" value="1"/>
</dbReference>
<evidence type="ECO:0000259" key="12">
    <source>
        <dbReference type="Pfam" id="PF07715"/>
    </source>
</evidence>
<dbReference type="InterPro" id="IPR008969">
    <property type="entry name" value="CarboxyPept-like_regulatory"/>
</dbReference>
<feature type="signal peptide" evidence="10">
    <location>
        <begin position="1"/>
        <end position="26"/>
    </location>
</feature>
<dbReference type="InterPro" id="IPR037066">
    <property type="entry name" value="Plug_dom_sf"/>
</dbReference>
<comment type="subcellular location">
    <subcellularLocation>
        <location evidence="1 8">Cell outer membrane</location>
        <topology evidence="1 8">Multi-pass membrane protein</topology>
    </subcellularLocation>
</comment>
<evidence type="ECO:0000256" key="8">
    <source>
        <dbReference type="PROSITE-ProRule" id="PRU01360"/>
    </source>
</evidence>
<feature type="domain" description="TonB-dependent receptor-like beta-barrel" evidence="11">
    <location>
        <begin position="405"/>
        <end position="853"/>
    </location>
</feature>
<dbReference type="Pfam" id="PF00593">
    <property type="entry name" value="TonB_dep_Rec_b-barrel"/>
    <property type="match status" value="1"/>
</dbReference>
<keyword evidence="10" id="KW-0732">Signal</keyword>
<evidence type="ECO:0000259" key="11">
    <source>
        <dbReference type="Pfam" id="PF00593"/>
    </source>
</evidence>
<gene>
    <name evidence="13" type="ORF">H8B21_01030</name>
</gene>
<dbReference type="InterPro" id="IPR012910">
    <property type="entry name" value="Plug_dom"/>
</dbReference>
<keyword evidence="5 9" id="KW-0798">TonB box</keyword>
<feature type="chain" id="PRO_5045950835" evidence="10">
    <location>
        <begin position="27"/>
        <end position="987"/>
    </location>
</feature>
<keyword evidence="7 8" id="KW-0998">Cell outer membrane</keyword>
<proteinExistence type="inferred from homology"/>
<organism evidence="13 14">
    <name type="scientific">Sphingobacterium chuzhouense</name>
    <dbReference type="NCBI Taxonomy" id="1742264"/>
    <lineage>
        <taxon>Bacteria</taxon>
        <taxon>Pseudomonadati</taxon>
        <taxon>Bacteroidota</taxon>
        <taxon>Sphingobacteriia</taxon>
        <taxon>Sphingobacteriales</taxon>
        <taxon>Sphingobacteriaceae</taxon>
        <taxon>Sphingobacterium</taxon>
    </lineage>
</organism>
<evidence type="ECO:0000313" key="14">
    <source>
        <dbReference type="Proteomes" id="UP000651112"/>
    </source>
</evidence>
<evidence type="ECO:0000256" key="3">
    <source>
        <dbReference type="ARBA" id="ARBA00022452"/>
    </source>
</evidence>
<dbReference type="PROSITE" id="PS52016">
    <property type="entry name" value="TONB_DEPENDENT_REC_3"/>
    <property type="match status" value="1"/>
</dbReference>
<comment type="caution">
    <text evidence="13">The sequence shown here is derived from an EMBL/GenBank/DDBJ whole genome shotgun (WGS) entry which is preliminary data.</text>
</comment>
<evidence type="ECO:0000256" key="5">
    <source>
        <dbReference type="ARBA" id="ARBA00023077"/>
    </source>
</evidence>
<keyword evidence="6 8" id="KW-0472">Membrane</keyword>
<dbReference type="Gene3D" id="2.40.170.20">
    <property type="entry name" value="TonB-dependent receptor, beta-barrel domain"/>
    <property type="match status" value="1"/>
</dbReference>
<keyword evidence="3 8" id="KW-1134">Transmembrane beta strand</keyword>
<evidence type="ECO:0000256" key="7">
    <source>
        <dbReference type="ARBA" id="ARBA00023237"/>
    </source>
</evidence>
<evidence type="ECO:0000256" key="10">
    <source>
        <dbReference type="SAM" id="SignalP"/>
    </source>
</evidence>
<evidence type="ECO:0000256" key="4">
    <source>
        <dbReference type="ARBA" id="ARBA00022692"/>
    </source>
</evidence>
<accession>A0ABR7XLX0</accession>
<dbReference type="Proteomes" id="UP000651112">
    <property type="component" value="Unassembled WGS sequence"/>
</dbReference>
<feature type="domain" description="TonB-dependent receptor plug" evidence="12">
    <location>
        <begin position="122"/>
        <end position="228"/>
    </location>
</feature>
<dbReference type="InterPro" id="IPR000531">
    <property type="entry name" value="Beta-barrel_TonB"/>
</dbReference>
<dbReference type="NCBIfam" id="TIGR04057">
    <property type="entry name" value="SusC_RagA_signa"/>
    <property type="match status" value="1"/>
</dbReference>
<evidence type="ECO:0000313" key="13">
    <source>
        <dbReference type="EMBL" id="MBD1420141.1"/>
    </source>
</evidence>
<dbReference type="EMBL" id="JACNYL010000001">
    <property type="protein sequence ID" value="MBD1420141.1"/>
    <property type="molecule type" value="Genomic_DNA"/>
</dbReference>
<dbReference type="NCBIfam" id="TIGR04056">
    <property type="entry name" value="OMP_RagA_SusC"/>
    <property type="match status" value="1"/>
</dbReference>
<dbReference type="InterPro" id="IPR039426">
    <property type="entry name" value="TonB-dep_rcpt-like"/>
</dbReference>
<keyword evidence="4 8" id="KW-0812">Transmembrane</keyword>
<dbReference type="Gene3D" id="2.60.40.1120">
    <property type="entry name" value="Carboxypeptidase-like, regulatory domain"/>
    <property type="match status" value="1"/>
</dbReference>
<evidence type="ECO:0000256" key="9">
    <source>
        <dbReference type="RuleBase" id="RU003357"/>
    </source>
</evidence>
<dbReference type="Gene3D" id="2.170.130.10">
    <property type="entry name" value="TonB-dependent receptor, plug domain"/>
    <property type="match status" value="1"/>
</dbReference>
<dbReference type="Pfam" id="PF07715">
    <property type="entry name" value="Plug"/>
    <property type="match status" value="1"/>
</dbReference>
<evidence type="ECO:0000256" key="1">
    <source>
        <dbReference type="ARBA" id="ARBA00004571"/>
    </source>
</evidence>
<comment type="similarity">
    <text evidence="8 9">Belongs to the TonB-dependent receptor family.</text>
</comment>
<dbReference type="InterPro" id="IPR023996">
    <property type="entry name" value="TonB-dep_OMP_SusC/RagA"/>
</dbReference>
<dbReference type="RefSeq" id="WP_190311941.1">
    <property type="nucleotide sequence ID" value="NZ_JACNYL010000001.1"/>
</dbReference>
<evidence type="ECO:0000256" key="2">
    <source>
        <dbReference type="ARBA" id="ARBA00022448"/>
    </source>
</evidence>
<dbReference type="SUPFAM" id="SSF49464">
    <property type="entry name" value="Carboxypeptidase regulatory domain-like"/>
    <property type="match status" value="1"/>
</dbReference>
<keyword evidence="2 8" id="KW-0813">Transport</keyword>
<dbReference type="SUPFAM" id="SSF56935">
    <property type="entry name" value="Porins"/>
    <property type="match status" value="1"/>
</dbReference>
<sequence>MKKLTKRLLHYILVPFFVFSTLIAAAQGQTKNISGTITDEDGEAMIGVSVTVKGEQKTTVSDREGNYTISNIQPTDVLVFSLIGYQTLEELAGERSEINIQLVSSFIDLGETVVIGYGSLEKRQVTSSITSIRGDKLTSGLGGATIATALRGKVPGLMIDGTSSPNAGNSFQLRGVASVNAGQGPLVVIDGIPGGDIRALSQEDIETIDVLKDASAGAIYGTRAAGGVILVTTKQAKVGDVKVQYSGEFSTEQVRKRPDLLTSSEYVMYGLGQDYGYDTDWYSALTNDRPFSHRQVVNISGGSPNALIYTTFSTQDQKGIVIGDGRKDYSGRMNSKFSLFDNKVEIQARAEYRQAQRDQRNGSGSFNAAMMLNPTIPIYNDANESGYNVREIGISGTTYNPVADIMLKTYDGKDSWLLSDVSLNINLTDNLSAKGTIGYQESKWQLYRYTSMYHKSSVDNARRGEGYHGFSKNNRFSADAYLNYKKIFQEEHNIDAVAGYSYWEGNGESFNMTNYNFTIEGVGPWNMEDGTWLSDGRAGMDSQKDPRERLLSLFARVNYTFKDRYILSGSYRREGSSKFGPNNRWGNFWAVSGGWRLIEEDFIKDLPFISDLKLRAGYGVTGNNSFGNGYATRMYSPDSQMYPTPTGEWIYAYGPQRNVNSNLKWEEKGEFNAGVDFGFWNNRLFGKFDIYQRRVKDLLFQTDAPTPPMTHTTIMRNVGTLQNKGWEFELGGEIVRNKDWNYNTIARFSHNTSKILDLGEDGIIDMDAFPSPGNPGRAGRLLNGSTIGQFFVFKYAGLDENGKWLIHDKNGEIVPGTSENLINDNKHYVGNAIPKLTISWDHNLSYKQFDFSASLRSYINYDVFSQVNMYYGLRTQSQFNVLKEAFDRYAAVNDEKILSDVFISDASFVALDAVSAGYTFDLKKYTPYVSKARLYFTSRDLFVLTSYKGINPEVSLNGLFPGFEQINSTASMYPQTRRFTLGVQLTF</sequence>